<proteinExistence type="predicted"/>
<dbReference type="Proteomes" id="UP000236634">
    <property type="component" value="Unassembled WGS sequence"/>
</dbReference>
<evidence type="ECO:0008006" key="3">
    <source>
        <dbReference type="Google" id="ProtNLM"/>
    </source>
</evidence>
<evidence type="ECO:0000313" key="2">
    <source>
        <dbReference type="Proteomes" id="UP000236634"/>
    </source>
</evidence>
<protein>
    <recommendedName>
        <fullName evidence="3">DUF1566 domain-containing protein</fullName>
    </recommendedName>
</protein>
<organism evidence="1 2">
    <name type="scientific">Hoylesella timonensis</name>
    <dbReference type="NCBI Taxonomy" id="386414"/>
    <lineage>
        <taxon>Bacteria</taxon>
        <taxon>Pseudomonadati</taxon>
        <taxon>Bacteroidota</taxon>
        <taxon>Bacteroidia</taxon>
        <taxon>Bacteroidales</taxon>
        <taxon>Prevotellaceae</taxon>
        <taxon>Hoylesella</taxon>
    </lineage>
</organism>
<dbReference type="RefSeq" id="WP_103002382.1">
    <property type="nucleotide sequence ID" value="NZ_NBAX01000001.1"/>
</dbReference>
<accession>A0A2K0XPG6</accession>
<gene>
    <name evidence="1" type="ORF">BFS16_00665</name>
</gene>
<evidence type="ECO:0000313" key="1">
    <source>
        <dbReference type="EMBL" id="PNP96430.1"/>
    </source>
</evidence>
<dbReference type="EMBL" id="NBAX01000001">
    <property type="protein sequence ID" value="PNP96430.1"/>
    <property type="molecule type" value="Genomic_DNA"/>
</dbReference>
<comment type="caution">
    <text evidence="1">The sequence shown here is derived from an EMBL/GenBank/DDBJ whole genome shotgun (WGS) entry which is preliminary data.</text>
</comment>
<sequence length="235" mass="26829">MDLKESQKIKFLLLRAMGNVKDAEEAFDFIMEYKEVSCMKGKEVSEAPDKDVSYIQHCADTHRELAFLIYEDGHHELFTGENDKDGIRSIGIIFGGHAFAVALKDLPKQYALVRDSDKCEKDSPLYKREVDAIFDWDAEAHTKHIVEAGTDIPLNDGEFIPTAAMLVAMYRMREQLNKALEYAGGEPMKTDDYYWSSSESGQHYSWILGFGNGYLSYDYTKCTSYYVRPCTAFNL</sequence>
<dbReference type="AlphaFoldDB" id="A0A2K0XPG6"/>
<reference evidence="1 2" key="1">
    <citation type="submission" date="2017-03" db="EMBL/GenBank/DDBJ databases">
        <authorList>
            <person name="Afonso C.L."/>
            <person name="Miller P.J."/>
            <person name="Scott M.A."/>
            <person name="Spackman E."/>
            <person name="Goraichik I."/>
            <person name="Dimitrov K.M."/>
            <person name="Suarez D.L."/>
            <person name="Swayne D.E."/>
        </authorList>
    </citation>
    <scope>NUCLEOTIDE SEQUENCE [LARGE SCALE GENOMIC DNA]</scope>
    <source>
        <strain evidence="1 2">DNF00076</strain>
    </source>
</reference>
<name>A0A2K0XPG6_9BACT</name>